<evidence type="ECO:0000256" key="13">
    <source>
        <dbReference type="ARBA" id="ARBA00052491"/>
    </source>
</evidence>
<comment type="catalytic activity">
    <reaction evidence="9">
        <text>dopamine + acetyl-CoA = N-acetyldopamine + CoA + H(+)</text>
        <dbReference type="Rhea" id="RHEA:51388"/>
        <dbReference type="ChEBI" id="CHEBI:15378"/>
        <dbReference type="ChEBI" id="CHEBI:57287"/>
        <dbReference type="ChEBI" id="CHEBI:57288"/>
        <dbReference type="ChEBI" id="CHEBI:59905"/>
        <dbReference type="ChEBI" id="CHEBI:125678"/>
    </reaction>
    <physiologicalReaction direction="left-to-right" evidence="9">
        <dbReference type="Rhea" id="RHEA:51389"/>
    </physiologicalReaction>
</comment>
<dbReference type="PANTHER" id="PTHR20905:SF1">
    <property type="entry name" value="AT07410P-RELATED"/>
    <property type="match status" value="1"/>
</dbReference>
<evidence type="ECO:0000256" key="3">
    <source>
        <dbReference type="ARBA" id="ARBA00037926"/>
    </source>
</evidence>
<evidence type="ECO:0000259" key="15">
    <source>
        <dbReference type="Pfam" id="PF00583"/>
    </source>
</evidence>
<comment type="similarity">
    <text evidence="4">Belongs to the acetyltransferase family. AANAT subfamily.</text>
</comment>
<dbReference type="PANTHER" id="PTHR20905">
    <property type="entry name" value="N-ACETYLTRANSFERASE-RELATED"/>
    <property type="match status" value="1"/>
</dbReference>
<dbReference type="GeneID" id="108671947"/>
<evidence type="ECO:0000256" key="12">
    <source>
        <dbReference type="ARBA" id="ARBA00052335"/>
    </source>
</evidence>
<comment type="catalytic activity">
    <reaction evidence="6">
        <text>dopamine + (9Z)-octadecenoyl-CoA = N-(9Z-octadecanoyl)-dopamine + CoA + H(+)</text>
        <dbReference type="Rhea" id="RHEA:51380"/>
        <dbReference type="ChEBI" id="CHEBI:15378"/>
        <dbReference type="ChEBI" id="CHEBI:31883"/>
        <dbReference type="ChEBI" id="CHEBI:57287"/>
        <dbReference type="ChEBI" id="CHEBI:57387"/>
        <dbReference type="ChEBI" id="CHEBI:59905"/>
    </reaction>
    <physiologicalReaction direction="left-to-right" evidence="6">
        <dbReference type="Rhea" id="RHEA:51381"/>
    </physiologicalReaction>
</comment>
<feature type="domain" description="N-acetyltransferase" evidence="15">
    <location>
        <begin position="202"/>
        <end position="247"/>
    </location>
</feature>
<dbReference type="InterPro" id="IPR016181">
    <property type="entry name" value="Acyl_CoA_acyltransferase"/>
</dbReference>
<dbReference type="RefSeq" id="XP_018015033.1">
    <property type="nucleotide sequence ID" value="XM_018159544.2"/>
</dbReference>
<dbReference type="AlphaFoldDB" id="A0A8B7NMX2"/>
<comment type="catalytic activity">
    <reaction evidence="8">
        <text>serotonin + (5Z,8Z,11Z,14Z)-eicosatetraenoyl-CoA = N-[(5Z,8Z,11Z,14Z)-eicosatetraenoyl]-serotonin + CoA + H(+)</text>
        <dbReference type="Rhea" id="RHEA:51396"/>
        <dbReference type="ChEBI" id="CHEBI:15378"/>
        <dbReference type="ChEBI" id="CHEBI:57287"/>
        <dbReference type="ChEBI" id="CHEBI:57368"/>
        <dbReference type="ChEBI" id="CHEBI:132255"/>
        <dbReference type="ChEBI" id="CHEBI:350546"/>
    </reaction>
    <physiologicalReaction direction="left-to-right" evidence="8">
        <dbReference type="Rhea" id="RHEA:51397"/>
    </physiologicalReaction>
</comment>
<dbReference type="EC" id="2.3.1.87" evidence="5"/>
<dbReference type="FunFam" id="3.40.630.30:FF:000046">
    <property type="entry name" value="Dopamine N-acetyltransferase"/>
    <property type="match status" value="1"/>
</dbReference>
<keyword evidence="2" id="KW-0012">Acyltransferase</keyword>
<accession>A0A8B7NMX2</accession>
<comment type="catalytic activity">
    <reaction evidence="7">
        <text>serotonin + octadecanoyl-CoA = N-octadecanoyl-serotonin + CoA + H(+)</text>
        <dbReference type="Rhea" id="RHEA:51400"/>
        <dbReference type="ChEBI" id="CHEBI:15378"/>
        <dbReference type="ChEBI" id="CHEBI:57287"/>
        <dbReference type="ChEBI" id="CHEBI:57394"/>
        <dbReference type="ChEBI" id="CHEBI:134065"/>
        <dbReference type="ChEBI" id="CHEBI:350546"/>
    </reaction>
    <physiologicalReaction direction="left-to-right" evidence="7">
        <dbReference type="Rhea" id="RHEA:51401"/>
    </physiologicalReaction>
</comment>
<dbReference type="KEGG" id="hazt:108671947"/>
<evidence type="ECO:0000256" key="11">
    <source>
        <dbReference type="ARBA" id="ARBA00052178"/>
    </source>
</evidence>
<keyword evidence="1" id="KW-0808">Transferase</keyword>
<comment type="catalytic activity">
    <reaction evidence="11">
        <text>serotonin + hexadecanoyl-CoA = N-hexadecanoyl-serotonin + CoA + H(+)</text>
        <dbReference type="Rhea" id="RHEA:51384"/>
        <dbReference type="ChEBI" id="CHEBI:15378"/>
        <dbReference type="ChEBI" id="CHEBI:57287"/>
        <dbReference type="ChEBI" id="CHEBI:57379"/>
        <dbReference type="ChEBI" id="CHEBI:134059"/>
        <dbReference type="ChEBI" id="CHEBI:350546"/>
    </reaction>
    <physiologicalReaction direction="left-to-right" evidence="11">
        <dbReference type="Rhea" id="RHEA:51385"/>
    </physiologicalReaction>
</comment>
<keyword evidence="16" id="KW-1185">Reference proteome</keyword>
<dbReference type="GO" id="GO:0004059">
    <property type="term" value="F:aralkylamine N-acetyltransferase activity"/>
    <property type="evidence" value="ECO:0007669"/>
    <property type="project" value="UniProtKB-EC"/>
</dbReference>
<comment type="catalytic activity">
    <reaction evidence="12">
        <text>dopamine + hexadecanoyl-CoA = N-hexadecanoyl-dopamine + CoA + H(+)</text>
        <dbReference type="Rhea" id="RHEA:51376"/>
        <dbReference type="ChEBI" id="CHEBI:15378"/>
        <dbReference type="ChEBI" id="CHEBI:57287"/>
        <dbReference type="ChEBI" id="CHEBI:57379"/>
        <dbReference type="ChEBI" id="CHEBI:59905"/>
        <dbReference type="ChEBI" id="CHEBI:134058"/>
    </reaction>
    <physiologicalReaction direction="left-to-right" evidence="12">
        <dbReference type="Rhea" id="RHEA:51377"/>
    </physiologicalReaction>
</comment>
<comment type="catalytic activity">
    <reaction evidence="13">
        <text>serotonin + acetyl-CoA = N-acetylserotonin + CoA + H(+)</text>
        <dbReference type="Rhea" id="RHEA:25217"/>
        <dbReference type="ChEBI" id="CHEBI:15378"/>
        <dbReference type="ChEBI" id="CHEBI:17697"/>
        <dbReference type="ChEBI" id="CHEBI:57287"/>
        <dbReference type="ChEBI" id="CHEBI:57288"/>
        <dbReference type="ChEBI" id="CHEBI:350546"/>
        <dbReference type="EC" id="2.3.1.87"/>
    </reaction>
    <physiologicalReaction direction="left-to-right" evidence="13">
        <dbReference type="Rhea" id="RHEA:25218"/>
    </physiologicalReaction>
</comment>
<evidence type="ECO:0000256" key="4">
    <source>
        <dbReference type="ARBA" id="ARBA00038182"/>
    </source>
</evidence>
<dbReference type="OrthoDB" id="2115692at2759"/>
<dbReference type="CDD" id="cd04301">
    <property type="entry name" value="NAT_SF"/>
    <property type="match status" value="1"/>
</dbReference>
<evidence type="ECO:0000256" key="9">
    <source>
        <dbReference type="ARBA" id="ARBA00051711"/>
    </source>
</evidence>
<reference evidence="17" key="1">
    <citation type="submission" date="2025-08" db="UniProtKB">
        <authorList>
            <consortium name="RefSeq"/>
        </authorList>
    </citation>
    <scope>IDENTIFICATION</scope>
    <source>
        <tissue evidence="17">Whole organism</tissue>
    </source>
</reference>
<dbReference type="InterPro" id="IPR000182">
    <property type="entry name" value="GNAT_dom"/>
</dbReference>
<proteinExistence type="inferred from homology"/>
<evidence type="ECO:0000313" key="17">
    <source>
        <dbReference type="RefSeq" id="XP_018015033.1"/>
    </source>
</evidence>
<evidence type="ECO:0000256" key="8">
    <source>
        <dbReference type="ARBA" id="ARBA00051284"/>
    </source>
</evidence>
<evidence type="ECO:0000256" key="6">
    <source>
        <dbReference type="ARBA" id="ARBA00050189"/>
    </source>
</evidence>
<dbReference type="OMA" id="KYTNDAG"/>
<gene>
    <name evidence="17" type="primary">LOC108671947</name>
</gene>
<protein>
    <recommendedName>
        <fullName evidence="5">aralkylamine N-acetyltransferase</fullName>
        <ecNumber evidence="5">2.3.1.87</ecNumber>
    </recommendedName>
</protein>
<organism evidence="16 17">
    <name type="scientific">Hyalella azteca</name>
    <name type="common">Amphipod</name>
    <dbReference type="NCBI Taxonomy" id="294128"/>
    <lineage>
        <taxon>Eukaryota</taxon>
        <taxon>Metazoa</taxon>
        <taxon>Ecdysozoa</taxon>
        <taxon>Arthropoda</taxon>
        <taxon>Crustacea</taxon>
        <taxon>Multicrustacea</taxon>
        <taxon>Malacostraca</taxon>
        <taxon>Eumalacostraca</taxon>
        <taxon>Peracarida</taxon>
        <taxon>Amphipoda</taxon>
        <taxon>Senticaudata</taxon>
        <taxon>Talitrida</taxon>
        <taxon>Talitroidea</taxon>
        <taxon>Hyalellidae</taxon>
        <taxon>Hyalella</taxon>
    </lineage>
</organism>
<name>A0A8B7NMX2_HYAAZ</name>
<dbReference type="SUPFAM" id="SSF55729">
    <property type="entry name" value="Acyl-CoA N-acyltransferases (Nat)"/>
    <property type="match status" value="1"/>
</dbReference>
<evidence type="ECO:0000256" key="7">
    <source>
        <dbReference type="ARBA" id="ARBA00050849"/>
    </source>
</evidence>
<comment type="pathway">
    <text evidence="3">Aromatic compound metabolism; melatonin biosynthesis; melatonin from serotonin: step 1/2.</text>
</comment>
<dbReference type="Proteomes" id="UP000694843">
    <property type="component" value="Unplaced"/>
</dbReference>
<evidence type="ECO:0000256" key="5">
    <source>
        <dbReference type="ARBA" id="ARBA00039114"/>
    </source>
</evidence>
<feature type="region of interest" description="Disordered" evidence="14">
    <location>
        <begin position="27"/>
        <end position="58"/>
    </location>
</feature>
<evidence type="ECO:0000256" key="2">
    <source>
        <dbReference type="ARBA" id="ARBA00023315"/>
    </source>
</evidence>
<evidence type="ECO:0000313" key="16">
    <source>
        <dbReference type="Proteomes" id="UP000694843"/>
    </source>
</evidence>
<evidence type="ECO:0000256" key="14">
    <source>
        <dbReference type="SAM" id="MobiDB-lite"/>
    </source>
</evidence>
<dbReference type="Gene3D" id="3.40.630.30">
    <property type="match status" value="1"/>
</dbReference>
<evidence type="ECO:0000256" key="1">
    <source>
        <dbReference type="ARBA" id="ARBA00022679"/>
    </source>
</evidence>
<comment type="catalytic activity">
    <reaction evidence="10">
        <text>serotonin + (9Z)-octadecenoyl-CoA = N-(9Z-octadecenoyl)-serotonin + CoA + H(+)</text>
        <dbReference type="Rhea" id="RHEA:51392"/>
        <dbReference type="ChEBI" id="CHEBI:15378"/>
        <dbReference type="ChEBI" id="CHEBI:57287"/>
        <dbReference type="ChEBI" id="CHEBI:57387"/>
        <dbReference type="ChEBI" id="CHEBI:134064"/>
        <dbReference type="ChEBI" id="CHEBI:350546"/>
    </reaction>
    <physiologicalReaction direction="left-to-right" evidence="10">
        <dbReference type="Rhea" id="RHEA:51393"/>
    </physiologicalReaction>
</comment>
<dbReference type="Pfam" id="PF00583">
    <property type="entry name" value="Acetyltransf_1"/>
    <property type="match status" value="1"/>
</dbReference>
<evidence type="ECO:0000256" key="10">
    <source>
        <dbReference type="ARBA" id="ARBA00051823"/>
    </source>
</evidence>
<sequence length="296" mass="32939">MNPNNISGFYNSMASCFKKYTGAMPSIPGRRPEAEGAATPEPSLEGASGGDTPLMEPELPELPEEQKLPPGVLHIQEGGIVYKILTEEQSDAAVDLLCNHFFKDEPLGKALHLDSPREVDHWLANLLPYIIRHDVSVVAVDEENDNKIVGVAINSIKEKDATPGLDDFLAWIDPQKDPKMFRIISFLRHVSQEVDFFEKYGVDKLMQFELLNVSKEYSGRGIASMLVQQSVALARQHNLTCLVALTTGIFSAKIFARHNFRTIREVPYSSHRENGKLVFPSTGIHTSTRVAVKILQ</sequence>